<accession>A0A098YRS0</accession>
<dbReference type="Pfam" id="PF12728">
    <property type="entry name" value="HTH_17"/>
    <property type="match status" value="1"/>
</dbReference>
<evidence type="ECO:0000259" key="1">
    <source>
        <dbReference type="Pfam" id="PF12728"/>
    </source>
</evidence>
<dbReference type="AlphaFoldDB" id="A0A098YRS0"/>
<dbReference type="Proteomes" id="UP000029723">
    <property type="component" value="Unassembled WGS sequence"/>
</dbReference>
<evidence type="ECO:0000313" key="3">
    <source>
        <dbReference type="Proteomes" id="UP000029723"/>
    </source>
</evidence>
<proteinExistence type="predicted"/>
<dbReference type="RefSeq" id="WP_036928697.1">
    <property type="nucleotide sequence ID" value="NZ_JRPQ01000159.1"/>
</dbReference>
<reference evidence="2 3" key="1">
    <citation type="submission" date="2014-07" db="EMBL/GenBank/DDBJ databases">
        <authorList>
            <person name="McCorrison J."/>
            <person name="Sanka R."/>
            <person name="Torralba M."/>
            <person name="Gillis M."/>
            <person name="Haft D.H."/>
            <person name="Methe B."/>
            <person name="Sutton G."/>
            <person name="Nelson K.E."/>
        </authorList>
    </citation>
    <scope>NUCLEOTIDE SEQUENCE [LARGE SCALE GENOMIC DNA]</scope>
    <source>
        <strain evidence="2 3">S9-PR14</strain>
    </source>
</reference>
<gene>
    <name evidence="2" type="ORF">HMPREF9304_10745</name>
</gene>
<dbReference type="InterPro" id="IPR041657">
    <property type="entry name" value="HTH_17"/>
</dbReference>
<protein>
    <submittedName>
        <fullName evidence="2">Excisionase</fullName>
    </submittedName>
</protein>
<feature type="domain" description="Helix-turn-helix" evidence="1">
    <location>
        <begin position="45"/>
        <end position="91"/>
    </location>
</feature>
<organism evidence="2 3">
    <name type="scientific">Hoylesella timonensis S9-PR14</name>
    <dbReference type="NCBI Taxonomy" id="1401062"/>
    <lineage>
        <taxon>Bacteria</taxon>
        <taxon>Pseudomonadati</taxon>
        <taxon>Bacteroidota</taxon>
        <taxon>Bacteroidia</taxon>
        <taxon>Bacteroidales</taxon>
        <taxon>Prevotellaceae</taxon>
        <taxon>Hoylesella</taxon>
    </lineage>
</organism>
<dbReference type="EMBL" id="JRPQ01000159">
    <property type="protein sequence ID" value="KGI21353.1"/>
    <property type="molecule type" value="Genomic_DNA"/>
</dbReference>
<name>A0A098YRS0_9BACT</name>
<sequence>MQKETVTFDKLPEAVGYLTEQVIELKRMISEFQPPASDKHVLVEIEDACRIIRKAKPTIYTLVRKGLLPAYKKGKKLYFYEDELLAWIENGRRKTSEQTYEEMLANMQSGVRHKPKSSIKL</sequence>
<comment type="caution">
    <text evidence="2">The sequence shown here is derived from an EMBL/GenBank/DDBJ whole genome shotgun (WGS) entry which is preliminary data.</text>
</comment>
<dbReference type="OrthoDB" id="597977at2"/>
<evidence type="ECO:0000313" key="2">
    <source>
        <dbReference type="EMBL" id="KGI21353.1"/>
    </source>
</evidence>